<dbReference type="EMBL" id="UOFJ01000385">
    <property type="protein sequence ID" value="VAW68998.1"/>
    <property type="molecule type" value="Genomic_DNA"/>
</dbReference>
<name>A0A3B0XL35_9ZZZZ</name>
<proteinExistence type="predicted"/>
<gene>
    <name evidence="1" type="ORF">MNBD_GAMMA10-2369</name>
</gene>
<reference evidence="1" key="1">
    <citation type="submission" date="2018-06" db="EMBL/GenBank/DDBJ databases">
        <authorList>
            <person name="Zhirakovskaya E."/>
        </authorList>
    </citation>
    <scope>NUCLEOTIDE SEQUENCE</scope>
</reference>
<dbReference type="AlphaFoldDB" id="A0A3B0XL35"/>
<protein>
    <submittedName>
        <fullName evidence="1">Uncharacterized protein</fullName>
    </submittedName>
</protein>
<evidence type="ECO:0000313" key="1">
    <source>
        <dbReference type="EMBL" id="VAW68998.1"/>
    </source>
</evidence>
<accession>A0A3B0XL35</accession>
<sequence length="167" mass="19122">MISDKSVAKIVSKINKKKFHSYEINEENHSWFPILEVPDEGNFLGVNDLGEWVCGKEEWVKNLQTQKNSFILLPILKMKKQEFVSNLKKAITTNDLPEVIIDTFPFDHIVIGGLQSYGDNFKNAVSWLDDGFPPNDVIASICDEKCPNKISAINRWRNERLKSILSI</sequence>
<organism evidence="1">
    <name type="scientific">hydrothermal vent metagenome</name>
    <dbReference type="NCBI Taxonomy" id="652676"/>
    <lineage>
        <taxon>unclassified sequences</taxon>
        <taxon>metagenomes</taxon>
        <taxon>ecological metagenomes</taxon>
    </lineage>
</organism>